<name>L7W069_9BACT</name>
<sequence>MMKEGDDRLKGKRYYFLFNAEKLDEERHEELNDLQKQQLRTSRAWGRKDCFRWFRDEPDAIAVREFFDHWYNWVIRSRLEPMKKVARMLINRRDKILSWFRHRITNSNAEAFNSRIQAMTSNASGFKAFRNYHTRILFFCGKLSLQPALSCH</sequence>
<dbReference type="InterPro" id="IPR002560">
    <property type="entry name" value="Transposase_DDE"/>
</dbReference>
<dbReference type="Pfam" id="PF01610">
    <property type="entry name" value="DDE_Tnp_ISL3"/>
    <property type="match status" value="1"/>
</dbReference>
<accession>L7W069</accession>
<dbReference type="PANTHER" id="PTHR33498:SF1">
    <property type="entry name" value="TRANSPOSASE FOR INSERTION SEQUENCE ELEMENT IS1557"/>
    <property type="match status" value="1"/>
</dbReference>
<evidence type="ECO:0000259" key="1">
    <source>
        <dbReference type="Pfam" id="PF01610"/>
    </source>
</evidence>
<dbReference type="PANTHER" id="PTHR33498">
    <property type="entry name" value="TRANSPOSASE FOR INSERTION SEQUENCE ELEMENT IS1557"/>
    <property type="match status" value="1"/>
</dbReference>
<protein>
    <submittedName>
        <fullName evidence="2">Transposase, IS204/IS1001/IS1096/IS1165</fullName>
    </submittedName>
</protein>
<evidence type="ECO:0000313" key="2">
    <source>
        <dbReference type="EMBL" id="AGC71845.1"/>
    </source>
</evidence>
<dbReference type="AlphaFoldDB" id="L7W069"/>
<reference evidence="2" key="1">
    <citation type="submission" date="2012-09" db="EMBL/GenBank/DDBJ databases">
        <title>Metagenomic Characterization of a Microbial Community in Wastewater Detects High Levels of Antibiotic Resistance.</title>
        <authorList>
            <person name="Abrams M."/>
            <person name="Caldwell A."/>
            <person name="Vandaei E."/>
            <person name="Lee W."/>
            <person name="Perrott J."/>
            <person name="Khan S.Y."/>
            <person name="Ta J."/>
            <person name="Romero D."/>
            <person name="Nguyen V."/>
            <person name="Pourmand N."/>
            <person name="Ouverney C.C."/>
        </authorList>
    </citation>
    <scope>NUCLEOTIDE SEQUENCE</scope>
</reference>
<organism evidence="2">
    <name type="scientific">uncultured bacterium A1Q1_fos_1877</name>
    <dbReference type="NCBI Taxonomy" id="1256555"/>
    <lineage>
        <taxon>Bacteria</taxon>
        <taxon>environmental samples</taxon>
    </lineage>
</organism>
<dbReference type="EMBL" id="JX649884">
    <property type="protein sequence ID" value="AGC71845.1"/>
    <property type="molecule type" value="Genomic_DNA"/>
</dbReference>
<dbReference type="InterPro" id="IPR047951">
    <property type="entry name" value="Transpos_ISL3"/>
</dbReference>
<proteinExistence type="predicted"/>
<feature type="domain" description="Transposase IS204/IS1001/IS1096/IS1165 DDE" evidence="1">
    <location>
        <begin position="4"/>
        <end position="136"/>
    </location>
</feature>